<protein>
    <recommendedName>
        <fullName evidence="4">MYXO-CTERM domain-containing protein</fullName>
    </recommendedName>
</protein>
<organism evidence="2 3">
    <name type="scientific">Saccharopolyspora cebuensis</name>
    <dbReference type="NCBI Taxonomy" id="418759"/>
    <lineage>
        <taxon>Bacteria</taxon>
        <taxon>Bacillati</taxon>
        <taxon>Actinomycetota</taxon>
        <taxon>Actinomycetes</taxon>
        <taxon>Pseudonocardiales</taxon>
        <taxon>Pseudonocardiaceae</taxon>
        <taxon>Saccharopolyspora</taxon>
    </lineage>
</organism>
<sequence length="53" mass="5598">MIALILRVIAGAALVAVASSPETPPPWRAAAALTVLCGVLFVLGRSLLRRCRR</sequence>
<keyword evidence="1" id="KW-1133">Transmembrane helix</keyword>
<accession>A0ABV4CQC0</accession>
<name>A0ABV4CQC0_9PSEU</name>
<dbReference type="Proteomes" id="UP001564626">
    <property type="component" value="Unassembled WGS sequence"/>
</dbReference>
<evidence type="ECO:0000313" key="3">
    <source>
        <dbReference type="Proteomes" id="UP001564626"/>
    </source>
</evidence>
<evidence type="ECO:0000256" key="1">
    <source>
        <dbReference type="SAM" id="Phobius"/>
    </source>
</evidence>
<proteinExistence type="predicted"/>
<dbReference type="RefSeq" id="WP_345357336.1">
    <property type="nucleotide sequence ID" value="NZ_BAABII010000003.1"/>
</dbReference>
<evidence type="ECO:0008006" key="4">
    <source>
        <dbReference type="Google" id="ProtNLM"/>
    </source>
</evidence>
<dbReference type="EMBL" id="JBGEHV010000063">
    <property type="protein sequence ID" value="MEY8042708.1"/>
    <property type="molecule type" value="Genomic_DNA"/>
</dbReference>
<gene>
    <name evidence="2" type="ORF">AB8O55_25150</name>
</gene>
<comment type="caution">
    <text evidence="2">The sequence shown here is derived from an EMBL/GenBank/DDBJ whole genome shotgun (WGS) entry which is preliminary data.</text>
</comment>
<evidence type="ECO:0000313" key="2">
    <source>
        <dbReference type="EMBL" id="MEY8042708.1"/>
    </source>
</evidence>
<keyword evidence="1" id="KW-0472">Membrane</keyword>
<reference evidence="2 3" key="1">
    <citation type="submission" date="2024-08" db="EMBL/GenBank/DDBJ databases">
        <title>Genome mining of Saccharopolyspora cebuensis PGLac3 from Nigerian medicinal plant.</title>
        <authorList>
            <person name="Ezeobiora C.E."/>
            <person name="Igbokwe N.H."/>
            <person name="Amin D.H."/>
            <person name="Mendie U.E."/>
        </authorList>
    </citation>
    <scope>NUCLEOTIDE SEQUENCE [LARGE SCALE GENOMIC DNA]</scope>
    <source>
        <strain evidence="2 3">PGLac3</strain>
    </source>
</reference>
<feature type="transmembrane region" description="Helical" evidence="1">
    <location>
        <begin position="29"/>
        <end position="48"/>
    </location>
</feature>
<keyword evidence="3" id="KW-1185">Reference proteome</keyword>
<keyword evidence="1" id="KW-0812">Transmembrane</keyword>